<evidence type="ECO:0000313" key="4">
    <source>
        <dbReference type="Proteomes" id="UP000053328"/>
    </source>
</evidence>
<feature type="compositionally biased region" description="Basic and acidic residues" evidence="2">
    <location>
        <begin position="175"/>
        <end position="195"/>
    </location>
</feature>
<dbReference type="VEuPathDB" id="FungiDB:PV08_00636"/>
<dbReference type="RefSeq" id="XP_016240277.1">
    <property type="nucleotide sequence ID" value="XM_016375001.1"/>
</dbReference>
<comment type="similarity">
    <text evidence="1">Belongs to the CWC26 family.</text>
</comment>
<keyword evidence="4" id="KW-1185">Reference proteome</keyword>
<dbReference type="AlphaFoldDB" id="A0A0D1YXR9"/>
<dbReference type="STRING" id="91928.A0A0D1YXR9"/>
<feature type="compositionally biased region" description="Basic and acidic residues" evidence="2">
    <location>
        <begin position="221"/>
        <end position="274"/>
    </location>
</feature>
<dbReference type="GeneID" id="27327719"/>
<dbReference type="InterPro" id="IPR018609">
    <property type="entry name" value="Bud13"/>
</dbReference>
<accession>A0A0D1YXR9</accession>
<dbReference type="HOGENOM" id="CLU_024195_0_0_1"/>
<dbReference type="GO" id="GO:0005684">
    <property type="term" value="C:U2-type spliceosomal complex"/>
    <property type="evidence" value="ECO:0007669"/>
    <property type="project" value="TreeGrafter"/>
</dbReference>
<dbReference type="GO" id="GO:0070274">
    <property type="term" value="C:RES complex"/>
    <property type="evidence" value="ECO:0007669"/>
    <property type="project" value="TreeGrafter"/>
</dbReference>
<evidence type="ECO:0000256" key="1">
    <source>
        <dbReference type="ARBA" id="ARBA00011069"/>
    </source>
</evidence>
<proteinExistence type="inferred from homology"/>
<dbReference type="PANTHER" id="PTHR31809">
    <property type="entry name" value="BUD13 HOMOLOG"/>
    <property type="match status" value="1"/>
</dbReference>
<evidence type="ECO:0000256" key="2">
    <source>
        <dbReference type="SAM" id="MobiDB-lite"/>
    </source>
</evidence>
<name>A0A0D1YXR9_9EURO</name>
<feature type="region of interest" description="Disordered" evidence="2">
    <location>
        <begin position="330"/>
        <end position="350"/>
    </location>
</feature>
<protein>
    <recommendedName>
        <fullName evidence="5">Pre-mRNA-splicing factor cwc26</fullName>
    </recommendedName>
</protein>
<feature type="region of interest" description="Disordered" evidence="2">
    <location>
        <begin position="16"/>
        <end position="114"/>
    </location>
</feature>
<organism evidence="3 4">
    <name type="scientific">Exophiala spinifera</name>
    <dbReference type="NCBI Taxonomy" id="91928"/>
    <lineage>
        <taxon>Eukaryota</taxon>
        <taxon>Fungi</taxon>
        <taxon>Dikarya</taxon>
        <taxon>Ascomycota</taxon>
        <taxon>Pezizomycotina</taxon>
        <taxon>Eurotiomycetes</taxon>
        <taxon>Chaetothyriomycetidae</taxon>
        <taxon>Chaetothyriales</taxon>
        <taxon>Herpotrichiellaceae</taxon>
        <taxon>Exophiala</taxon>
    </lineage>
</organism>
<sequence>MPSSNLAAYLAKNYLTASNSSNQNGSGDFQDSNRPKKKRRKNKDASADSGLIIADDDEPLTLKSSSARPRDDDDGDMPIYDTNVRSAEFRKKKGGGGWKVIAQPDTNTTATAQAEVDEADRIIAAAAEEADARRREIEDEDAPAIVDTQDGGVDDTNSTPRMSSGVKAGLQTADDTARLVEHEERERERELALEQRKKKSSSRKKGGDGRGDGETDAAEETIYRDATGRRIDISMKRAEARAAEEEKRRAERQAREDAMGEVQRREKEARKQDLQEAKFLSLARGVEDEDMNEDLKRAVRWDDPMAAYMAQKQAEEHDATDPGAVTTTAAAAAGKTGKSRNKKVYVGAAPPNRYGIPPGWRWDGVDRSNGFEKEWFLARSRKGRNADLEYQWQMDE</sequence>
<dbReference type="GO" id="GO:0000398">
    <property type="term" value="P:mRNA splicing, via spliceosome"/>
    <property type="evidence" value="ECO:0007669"/>
    <property type="project" value="TreeGrafter"/>
</dbReference>
<dbReference type="GO" id="GO:0003723">
    <property type="term" value="F:RNA binding"/>
    <property type="evidence" value="ECO:0007669"/>
    <property type="project" value="TreeGrafter"/>
</dbReference>
<dbReference type="Proteomes" id="UP000053328">
    <property type="component" value="Unassembled WGS sequence"/>
</dbReference>
<dbReference type="Pfam" id="PF09736">
    <property type="entry name" value="Bud13"/>
    <property type="match status" value="1"/>
</dbReference>
<dbReference type="OrthoDB" id="6022at2759"/>
<reference evidence="3 4" key="1">
    <citation type="submission" date="2015-01" db="EMBL/GenBank/DDBJ databases">
        <title>The Genome Sequence of Exophiala spinifera CBS89968.</title>
        <authorList>
            <consortium name="The Broad Institute Genomics Platform"/>
            <person name="Cuomo C."/>
            <person name="de Hoog S."/>
            <person name="Gorbushina A."/>
            <person name="Stielow B."/>
            <person name="Teixiera M."/>
            <person name="Abouelleil A."/>
            <person name="Chapman S.B."/>
            <person name="Priest M."/>
            <person name="Young S.K."/>
            <person name="Wortman J."/>
            <person name="Nusbaum C."/>
            <person name="Birren B."/>
        </authorList>
    </citation>
    <scope>NUCLEOTIDE SEQUENCE [LARGE SCALE GENOMIC DNA]</scope>
    <source>
        <strain evidence="3 4">CBS 89968</strain>
    </source>
</reference>
<dbReference type="PANTHER" id="PTHR31809:SF0">
    <property type="entry name" value="BUD13 HOMOLOG"/>
    <property type="match status" value="1"/>
</dbReference>
<feature type="compositionally biased region" description="Polar residues" evidence="2">
    <location>
        <begin position="16"/>
        <end position="32"/>
    </location>
</feature>
<dbReference type="InterPro" id="IPR051112">
    <property type="entry name" value="CWC26_splicing_factor"/>
</dbReference>
<feature type="region of interest" description="Disordered" evidence="2">
    <location>
        <begin position="129"/>
        <end position="274"/>
    </location>
</feature>
<evidence type="ECO:0000313" key="3">
    <source>
        <dbReference type="EMBL" id="KIW20061.1"/>
    </source>
</evidence>
<gene>
    <name evidence="3" type="ORF">PV08_00636</name>
</gene>
<evidence type="ECO:0008006" key="5">
    <source>
        <dbReference type="Google" id="ProtNLM"/>
    </source>
</evidence>
<dbReference type="EMBL" id="KN847492">
    <property type="protein sequence ID" value="KIW20061.1"/>
    <property type="molecule type" value="Genomic_DNA"/>
</dbReference>